<dbReference type="OrthoDB" id="370211at2"/>
<dbReference type="HOGENOM" id="CLU_020473_5_1_12"/>
<feature type="transmembrane region" description="Helical" evidence="5">
    <location>
        <begin position="9"/>
        <end position="33"/>
    </location>
</feature>
<accession>F8EWP1</accession>
<keyword evidence="5" id="KW-0812">Transmembrane</keyword>
<keyword evidence="3" id="KW-0808">Transferase</keyword>
<dbReference type="Proteomes" id="UP000000503">
    <property type="component" value="Chromosome"/>
</dbReference>
<dbReference type="InterPro" id="IPR010559">
    <property type="entry name" value="Sig_transdc_His_kin_internal"/>
</dbReference>
<dbReference type="PROSITE" id="PS50885">
    <property type="entry name" value="HAMP"/>
    <property type="match status" value="1"/>
</dbReference>
<keyword evidence="5" id="KW-1133">Transmembrane helix</keyword>
<gene>
    <name evidence="7" type="ordered locus">Spica_0032</name>
</gene>
<keyword evidence="2" id="KW-0597">Phosphoprotein</keyword>
<evidence type="ECO:0000256" key="1">
    <source>
        <dbReference type="ARBA" id="ARBA00004370"/>
    </source>
</evidence>
<dbReference type="AlphaFoldDB" id="F8EWP1"/>
<sequence length="496" mass="58000">MKKNIRNSFFMQIVISIFGVFGLLVISTAYILYSTIQLQNYADQSFQKERYLKSIQEALLSYQDPLLEYLSTRSSNALAKHLIESQNLRKRLPDKKKLSNDFNEIREQEIYSLIRRFLDMADTAVEQKRGRNIEAYINLYDDMTSLLTYINDEIEHVSTERFKNQIDKYGNFIRYSQKIILSNLLFIVCISLFSVILLIHSVQKMTEPLIHLSAMATEISSGNFTVADIKLSSIYEIDHVVDAFNKMKKEICHYIEEMRLQETIKQEYMQERMRNLKMEDLLRRMETYTLQAQMNPHFLFNTLNTGMQLAIVEGADKTSEFMEYLSLLFRHNIRNKEIIVPLRYEIEGIRYYFYILKLRFPKNLTLILDCPEEIQDMYKVPVSILQPLVENCIVHAFKNNDSQKIIEVRGELKGSSLYLTVQDNGSGMSKEKIDELLHPIPIEETSSRVMGLENVIQRLIFFYPDTPDVIKIISSPGMGTTIQICIDTEKEPCIVY</sequence>
<dbReference type="Gene3D" id="3.30.565.10">
    <property type="entry name" value="Histidine kinase-like ATPase, C-terminal domain"/>
    <property type="match status" value="1"/>
</dbReference>
<dbReference type="EMBL" id="CP002868">
    <property type="protein sequence ID" value="AEJ18204.1"/>
    <property type="molecule type" value="Genomic_DNA"/>
</dbReference>
<dbReference type="Pfam" id="PF00672">
    <property type="entry name" value="HAMP"/>
    <property type="match status" value="1"/>
</dbReference>
<dbReference type="CDD" id="cd06225">
    <property type="entry name" value="HAMP"/>
    <property type="match status" value="1"/>
</dbReference>
<dbReference type="InterPro" id="IPR036890">
    <property type="entry name" value="HATPase_C_sf"/>
</dbReference>
<protein>
    <submittedName>
        <fullName evidence="7">Signal transduction histidine kinase, LytS</fullName>
    </submittedName>
</protein>
<dbReference type="Pfam" id="PF06580">
    <property type="entry name" value="His_kinase"/>
    <property type="match status" value="1"/>
</dbReference>
<dbReference type="InterPro" id="IPR003660">
    <property type="entry name" value="HAMP_dom"/>
</dbReference>
<dbReference type="InterPro" id="IPR050640">
    <property type="entry name" value="Bact_2-comp_sensor_kinase"/>
</dbReference>
<feature type="domain" description="HAMP" evidence="6">
    <location>
        <begin position="203"/>
        <end position="256"/>
    </location>
</feature>
<dbReference type="SUPFAM" id="SSF158472">
    <property type="entry name" value="HAMP domain-like"/>
    <property type="match status" value="1"/>
</dbReference>
<evidence type="ECO:0000256" key="2">
    <source>
        <dbReference type="ARBA" id="ARBA00022553"/>
    </source>
</evidence>
<reference evidence="8" key="1">
    <citation type="journal article" date="2013" name="Stand. Genomic Sci.">
        <title>Genome sequence of the thermophilic fresh-water bacterium Spirochaeta caldaria type strain (H1(T)), reclassification of Spirochaeta caldaria, Spirochaeta stenostrepta, and Spirochaeta zuelzerae in the genus Treponema as Treponema caldaria comb. nov., Treponema stenostrepta comb. nov., and Treponema zuelzerae comb. nov., and emendation of the genus Treponema.</title>
        <authorList>
            <person name="Abt B."/>
            <person name="Goker M."/>
            <person name="Scheuner C."/>
            <person name="Han C."/>
            <person name="Lu M."/>
            <person name="Misra M."/>
            <person name="Lapidus A."/>
            <person name="Nolan M."/>
            <person name="Lucas S."/>
            <person name="Hammon N."/>
            <person name="Deshpande S."/>
            <person name="Cheng J.F."/>
            <person name="Tapia R."/>
            <person name="Goodwin L.A."/>
            <person name="Pitluck S."/>
            <person name="Liolios K."/>
            <person name="Pagani I."/>
            <person name="Ivanova N."/>
            <person name="Mavromatis K."/>
            <person name="Mikhailova N."/>
            <person name="Huntemann M."/>
            <person name="Pati A."/>
            <person name="Chen A."/>
            <person name="Palaniappan K."/>
            <person name="Land M."/>
            <person name="Hauser L."/>
            <person name="Jeffries C.D."/>
            <person name="Rohde M."/>
            <person name="Spring S."/>
            <person name="Gronow S."/>
            <person name="Detter J.C."/>
            <person name="Bristow J."/>
            <person name="Eisen J.A."/>
            <person name="Markowitz V."/>
            <person name="Hugenholtz P."/>
            <person name="Kyrpides N.C."/>
            <person name="Woyke T."/>
            <person name="Klenk H.P."/>
        </authorList>
    </citation>
    <scope>NUCLEOTIDE SEQUENCE</scope>
    <source>
        <strain evidence="8">ATCC 51460 / DSM 7334 / H1</strain>
    </source>
</reference>
<dbReference type="PANTHER" id="PTHR34220">
    <property type="entry name" value="SENSOR HISTIDINE KINASE YPDA"/>
    <property type="match status" value="1"/>
</dbReference>
<name>F8EWP1_GRAC1</name>
<evidence type="ECO:0000256" key="5">
    <source>
        <dbReference type="SAM" id="Phobius"/>
    </source>
</evidence>
<dbReference type="eggNOG" id="COG2972">
    <property type="taxonomic scope" value="Bacteria"/>
</dbReference>
<keyword evidence="5" id="KW-0472">Membrane</keyword>
<proteinExistence type="predicted"/>
<dbReference type="GO" id="GO:0000155">
    <property type="term" value="F:phosphorelay sensor kinase activity"/>
    <property type="evidence" value="ECO:0007669"/>
    <property type="project" value="InterPro"/>
</dbReference>
<dbReference type="KEGG" id="scd:Spica_0032"/>
<evidence type="ECO:0000256" key="4">
    <source>
        <dbReference type="ARBA" id="ARBA00022777"/>
    </source>
</evidence>
<dbReference type="STRING" id="744872.Spica_0032"/>
<evidence type="ECO:0000259" key="6">
    <source>
        <dbReference type="PROSITE" id="PS50885"/>
    </source>
</evidence>
<evidence type="ECO:0000313" key="7">
    <source>
        <dbReference type="EMBL" id="AEJ18204.1"/>
    </source>
</evidence>
<keyword evidence="8" id="KW-1185">Reference proteome</keyword>
<dbReference type="Pfam" id="PF02518">
    <property type="entry name" value="HATPase_c"/>
    <property type="match status" value="1"/>
</dbReference>
<comment type="subcellular location">
    <subcellularLocation>
        <location evidence="1">Membrane</location>
    </subcellularLocation>
</comment>
<keyword evidence="4 7" id="KW-0418">Kinase</keyword>
<feature type="transmembrane region" description="Helical" evidence="5">
    <location>
        <begin position="179"/>
        <end position="199"/>
    </location>
</feature>
<dbReference type="InterPro" id="IPR003594">
    <property type="entry name" value="HATPase_dom"/>
</dbReference>
<dbReference type="PANTHER" id="PTHR34220:SF7">
    <property type="entry name" value="SENSOR HISTIDINE KINASE YPDA"/>
    <property type="match status" value="1"/>
</dbReference>
<dbReference type="RefSeq" id="WP_013967517.1">
    <property type="nucleotide sequence ID" value="NC_015732.1"/>
</dbReference>
<evidence type="ECO:0000313" key="8">
    <source>
        <dbReference type="Proteomes" id="UP000000503"/>
    </source>
</evidence>
<dbReference type="Gene3D" id="6.10.340.10">
    <property type="match status" value="1"/>
</dbReference>
<evidence type="ECO:0000256" key="3">
    <source>
        <dbReference type="ARBA" id="ARBA00022679"/>
    </source>
</evidence>
<dbReference type="GO" id="GO:0016020">
    <property type="term" value="C:membrane"/>
    <property type="evidence" value="ECO:0007669"/>
    <property type="project" value="UniProtKB-SubCell"/>
</dbReference>
<organism evidence="7 8">
    <name type="scientific">Gracilinema caldarium (strain ATCC 51460 / DSM 7334 / H1)</name>
    <name type="common">Treponema caldarium</name>
    <dbReference type="NCBI Taxonomy" id="744872"/>
    <lineage>
        <taxon>Bacteria</taxon>
        <taxon>Pseudomonadati</taxon>
        <taxon>Spirochaetota</taxon>
        <taxon>Spirochaetia</taxon>
        <taxon>Spirochaetales</taxon>
        <taxon>Breznakiellaceae</taxon>
        <taxon>Gracilinema</taxon>
    </lineage>
</organism>
<dbReference type="SUPFAM" id="SSF55874">
    <property type="entry name" value="ATPase domain of HSP90 chaperone/DNA topoisomerase II/histidine kinase"/>
    <property type="match status" value="1"/>
</dbReference>